<evidence type="ECO:0000256" key="1">
    <source>
        <dbReference type="PIRSR" id="PIRSR606823-2"/>
    </source>
</evidence>
<dbReference type="EMBL" id="JBHSAQ010000002">
    <property type="protein sequence ID" value="MFC3957770.1"/>
    <property type="molecule type" value="Genomic_DNA"/>
</dbReference>
<evidence type="ECO:0000259" key="3">
    <source>
        <dbReference type="Pfam" id="PF04734"/>
    </source>
</evidence>
<dbReference type="InterPro" id="IPR006311">
    <property type="entry name" value="TAT_signal"/>
</dbReference>
<feature type="region of interest" description="Disordered" evidence="2">
    <location>
        <begin position="27"/>
        <end position="52"/>
    </location>
</feature>
<proteinExistence type="predicted"/>
<keyword evidence="1" id="KW-0479">Metal-binding</keyword>
<comment type="cofactor">
    <cofactor evidence="1">
        <name>Zn(2+)</name>
        <dbReference type="ChEBI" id="CHEBI:29105"/>
    </cofactor>
    <text evidence="1">Binds 1 zinc ion per subunit.</text>
</comment>
<feature type="domain" description="Neutral/alkaline non-lysosomal ceramidase N-terminal" evidence="3">
    <location>
        <begin position="397"/>
        <end position="482"/>
    </location>
</feature>
<sequence>MSDRRLDRRRFVGYAAAASGLATSASVAGASDSSDGTGADRGATTDGLDGANTGELTAGAAVRDITPANGQPFFGYARPDIFASGVSVRLYAQALVLSDGVRKVAIVGADLGRPAAREMVLEHARPLGFDRDTVLYATSHTHAGPDDVGDWIAAQIGDAIAAADANRRPARAAWAEADVPDNSVNRSIEAHLANYGLDIPPGEGSPEDHPVDPSLARDARLRLLRVEGVDGAPIAAWTCYANHPTTFTPANRTYSADFPGVAARWFAHRFDDGVAPITLSAASDLGDQITHYDDYGMYALAERTAVRVESAMWAAWGAAGDDLSSDLPVGGRSRVIEYDGQSVDDGDKRVGSTGLVGKPILNGGENGPTPFSGLELEGERLPEWLAHPVQGRKIVLAPAPWSPEVEVQAMRLGDRLLVTVPGEPTVAMGRRMEAAAADAAPDDVTDVTVVGVANGYNGYFTTPEEYDQQHYEGGHTVFGKYASLLVERHQRELAAELADDLGDALDPSGSRPSGPEAPVGAGADDGSITAEPRATVERMATVGVEWSGGSSGADRPVGDPFVILERAVAGSDEWVPIGDDRGLGFVWTEWYGNYAARFDVPPDLPTGTYRFRVNAARYDIASNPFEVVPSTGLAIRGVRTTEPTSAGSVELVVLAQNPPPDPDDNLRTRLRSPHGGTATIEVNGESNEASWSDAAGGWVATVQDVAEGDVVTIPAGGLEDAFGNRSGDAVELTVGEVADVEWPENMTVGGGDPPGLFGIGRIPI</sequence>
<evidence type="ECO:0000256" key="2">
    <source>
        <dbReference type="SAM" id="MobiDB-lite"/>
    </source>
</evidence>
<feature type="compositionally biased region" description="Low complexity" evidence="2">
    <location>
        <begin position="27"/>
        <end position="51"/>
    </location>
</feature>
<dbReference type="PANTHER" id="PTHR12670:SF1">
    <property type="entry name" value="NEUTRAL CERAMIDASE"/>
    <property type="match status" value="1"/>
</dbReference>
<accession>A0ABD5NLT0</accession>
<feature type="binding site" evidence="1">
    <location>
        <position position="140"/>
    </location>
    <ligand>
        <name>Zn(2+)</name>
        <dbReference type="ChEBI" id="CHEBI:29105"/>
    </ligand>
</feature>
<dbReference type="RefSeq" id="WP_256530461.1">
    <property type="nucleotide sequence ID" value="NZ_CP101824.1"/>
</dbReference>
<keyword evidence="5" id="KW-1185">Reference proteome</keyword>
<gene>
    <name evidence="4" type="ORF">ACFOUR_05205</name>
</gene>
<dbReference type="Pfam" id="PF04734">
    <property type="entry name" value="Ceramidase_alk"/>
    <property type="match status" value="1"/>
</dbReference>
<dbReference type="InterPro" id="IPR006823">
    <property type="entry name" value="Ceramidase_alk"/>
</dbReference>
<dbReference type="Proteomes" id="UP001595846">
    <property type="component" value="Unassembled WGS sequence"/>
</dbReference>
<dbReference type="PANTHER" id="PTHR12670">
    <property type="entry name" value="CERAMIDASE"/>
    <property type="match status" value="1"/>
</dbReference>
<dbReference type="InterPro" id="IPR031329">
    <property type="entry name" value="NEUT/ALK_ceramidase_N"/>
</dbReference>
<feature type="binding site" evidence="1">
    <location>
        <position position="459"/>
    </location>
    <ligand>
        <name>Zn(2+)</name>
        <dbReference type="ChEBI" id="CHEBI:29105"/>
    </ligand>
</feature>
<dbReference type="AlphaFoldDB" id="A0ABD5NLT0"/>
<dbReference type="PROSITE" id="PS51318">
    <property type="entry name" value="TAT"/>
    <property type="match status" value="1"/>
</dbReference>
<comment type="caution">
    <text evidence="4">The sequence shown here is derived from an EMBL/GenBank/DDBJ whole genome shotgun (WGS) entry which is preliminary data.</text>
</comment>
<feature type="region of interest" description="Disordered" evidence="2">
    <location>
        <begin position="501"/>
        <end position="533"/>
    </location>
</feature>
<dbReference type="GeneID" id="73903145"/>
<evidence type="ECO:0000313" key="4">
    <source>
        <dbReference type="EMBL" id="MFC3957770.1"/>
    </source>
</evidence>
<feature type="binding site" evidence="1">
    <location>
        <position position="423"/>
    </location>
    <ligand>
        <name>Zn(2+)</name>
        <dbReference type="ChEBI" id="CHEBI:29105"/>
    </ligand>
</feature>
<reference evidence="4 5" key="1">
    <citation type="journal article" date="2019" name="Int. J. Syst. Evol. Microbiol.">
        <title>The Global Catalogue of Microorganisms (GCM) 10K type strain sequencing project: providing services to taxonomists for standard genome sequencing and annotation.</title>
        <authorList>
            <consortium name="The Broad Institute Genomics Platform"/>
            <consortium name="The Broad Institute Genome Sequencing Center for Infectious Disease"/>
            <person name="Wu L."/>
            <person name="Ma J."/>
        </authorList>
    </citation>
    <scope>NUCLEOTIDE SEQUENCE [LARGE SCALE GENOMIC DNA]</scope>
    <source>
        <strain evidence="4 5">IBRC-M 10256</strain>
    </source>
</reference>
<evidence type="ECO:0000313" key="5">
    <source>
        <dbReference type="Proteomes" id="UP001595846"/>
    </source>
</evidence>
<name>A0ABD5NLT0_9EURY</name>
<keyword evidence="1" id="KW-0862">Zinc</keyword>
<feature type="binding site" evidence="1">
    <location>
        <position position="243"/>
    </location>
    <ligand>
        <name>Zn(2+)</name>
        <dbReference type="ChEBI" id="CHEBI:29105"/>
    </ligand>
</feature>
<protein>
    <submittedName>
        <fullName evidence="4">Neutral/alkaline non-lysosomal ceramidase N-terminal domain-containing protein</fullName>
    </submittedName>
</protein>
<organism evidence="4 5">
    <name type="scientific">Halovivax cerinus</name>
    <dbReference type="NCBI Taxonomy" id="1487865"/>
    <lineage>
        <taxon>Archaea</taxon>
        <taxon>Methanobacteriati</taxon>
        <taxon>Methanobacteriota</taxon>
        <taxon>Stenosarchaea group</taxon>
        <taxon>Halobacteria</taxon>
        <taxon>Halobacteriales</taxon>
        <taxon>Natrialbaceae</taxon>
        <taxon>Halovivax</taxon>
    </lineage>
</organism>